<keyword evidence="15" id="KW-1185">Reference proteome</keyword>
<dbReference type="EMBL" id="AMQN01007744">
    <property type="status" value="NOT_ANNOTATED_CDS"/>
    <property type="molecule type" value="Genomic_DNA"/>
</dbReference>
<keyword evidence="6" id="KW-0175">Coiled coil</keyword>
<dbReference type="EnsemblMetazoa" id="CapteT168822">
    <property type="protein sequence ID" value="CapteP168822"/>
    <property type="gene ID" value="CapteG168822"/>
</dbReference>
<evidence type="ECO:0000313" key="14">
    <source>
        <dbReference type="EnsemblMetazoa" id="CapteP168822"/>
    </source>
</evidence>
<organism evidence="13">
    <name type="scientific">Capitella teleta</name>
    <name type="common">Polychaete worm</name>
    <dbReference type="NCBI Taxonomy" id="283909"/>
    <lineage>
        <taxon>Eukaryota</taxon>
        <taxon>Metazoa</taxon>
        <taxon>Spiralia</taxon>
        <taxon>Lophotrochozoa</taxon>
        <taxon>Annelida</taxon>
        <taxon>Polychaeta</taxon>
        <taxon>Sedentaria</taxon>
        <taxon>Scolecida</taxon>
        <taxon>Capitellidae</taxon>
        <taxon>Capitella</taxon>
    </lineage>
</organism>
<dbReference type="FunFam" id="1.25.40.180:FF:000023">
    <property type="entry name" value="regulator of nonsense transcripts 2 isoform X1"/>
    <property type="match status" value="1"/>
</dbReference>
<dbReference type="PANTHER" id="PTHR12839:SF7">
    <property type="entry name" value="REGULATOR OF NONSENSE TRANSCRIPTS 2"/>
    <property type="match status" value="1"/>
</dbReference>
<evidence type="ECO:0000256" key="2">
    <source>
        <dbReference type="ARBA" id="ARBA00022490"/>
    </source>
</evidence>
<evidence type="ECO:0000256" key="8">
    <source>
        <dbReference type="ARBA" id="ARBA00059351"/>
    </source>
</evidence>
<keyword evidence="5" id="KW-0694">RNA-binding</keyword>
<evidence type="ECO:0000256" key="3">
    <source>
        <dbReference type="ARBA" id="ARBA00022553"/>
    </source>
</evidence>
<reference evidence="15" key="1">
    <citation type="submission" date="2012-12" db="EMBL/GenBank/DDBJ databases">
        <authorList>
            <person name="Hellsten U."/>
            <person name="Grimwood J."/>
            <person name="Chapman J.A."/>
            <person name="Shapiro H."/>
            <person name="Aerts A."/>
            <person name="Otillar R.P."/>
            <person name="Terry A.Y."/>
            <person name="Boore J.L."/>
            <person name="Simakov O."/>
            <person name="Marletaz F."/>
            <person name="Cho S.-J."/>
            <person name="Edsinger-Gonzales E."/>
            <person name="Havlak P."/>
            <person name="Kuo D.-H."/>
            <person name="Larsson T."/>
            <person name="Lv J."/>
            <person name="Arendt D."/>
            <person name="Savage R."/>
            <person name="Osoegawa K."/>
            <person name="de Jong P."/>
            <person name="Lindberg D.R."/>
            <person name="Seaver E.C."/>
            <person name="Weisblat D.A."/>
            <person name="Putnam N.H."/>
            <person name="Grigoriev I.V."/>
            <person name="Rokhsar D.S."/>
        </authorList>
    </citation>
    <scope>NUCLEOTIDE SEQUENCE</scope>
    <source>
        <strain evidence="15">I ESC-2004</strain>
    </source>
</reference>
<feature type="domain" description="MIF4G" evidence="12">
    <location>
        <begin position="610"/>
        <end position="824"/>
    </location>
</feature>
<evidence type="ECO:0000256" key="7">
    <source>
        <dbReference type="ARBA" id="ARBA00023161"/>
    </source>
</evidence>
<evidence type="ECO:0000256" key="4">
    <source>
        <dbReference type="ARBA" id="ARBA00022737"/>
    </source>
</evidence>
<evidence type="ECO:0000256" key="11">
    <source>
        <dbReference type="SAM" id="MobiDB-lite"/>
    </source>
</evidence>
<dbReference type="Pfam" id="PF02854">
    <property type="entry name" value="MIF4G"/>
    <property type="match status" value="3"/>
</dbReference>
<gene>
    <name evidence="13" type="ORF">CAPTEDRAFT_168822</name>
</gene>
<dbReference type="GO" id="GO:0003723">
    <property type="term" value="F:RNA binding"/>
    <property type="evidence" value="ECO:0007669"/>
    <property type="project" value="UniProtKB-KW"/>
</dbReference>
<dbReference type="GO" id="GO:0048471">
    <property type="term" value="C:perinuclear region of cytoplasm"/>
    <property type="evidence" value="ECO:0007669"/>
    <property type="project" value="UniProtKB-SubCell"/>
</dbReference>
<evidence type="ECO:0000256" key="1">
    <source>
        <dbReference type="ARBA" id="ARBA00004556"/>
    </source>
</evidence>
<comment type="subcellular location">
    <subcellularLocation>
        <location evidence="1">Cytoplasm</location>
        <location evidence="1">Perinuclear region</location>
    </subcellularLocation>
</comment>
<dbReference type="OrthoDB" id="27832at2759"/>
<keyword evidence="7" id="KW-0866">Nonsense-mediated mRNA decay</keyword>
<dbReference type="InterPro" id="IPR039762">
    <property type="entry name" value="Nmd2/UPF2"/>
</dbReference>
<proteinExistence type="predicted"/>
<keyword evidence="2" id="KW-0963">Cytoplasm</keyword>
<reference evidence="13 15" key="2">
    <citation type="journal article" date="2013" name="Nature">
        <title>Insights into bilaterian evolution from three spiralian genomes.</title>
        <authorList>
            <person name="Simakov O."/>
            <person name="Marletaz F."/>
            <person name="Cho S.J."/>
            <person name="Edsinger-Gonzales E."/>
            <person name="Havlak P."/>
            <person name="Hellsten U."/>
            <person name="Kuo D.H."/>
            <person name="Larsson T."/>
            <person name="Lv J."/>
            <person name="Arendt D."/>
            <person name="Savage R."/>
            <person name="Osoegawa K."/>
            <person name="de Jong P."/>
            <person name="Grimwood J."/>
            <person name="Chapman J.A."/>
            <person name="Shapiro H."/>
            <person name="Aerts A."/>
            <person name="Otillar R.P."/>
            <person name="Terry A.Y."/>
            <person name="Boore J.L."/>
            <person name="Grigoriev I.V."/>
            <person name="Lindberg D.R."/>
            <person name="Seaver E.C."/>
            <person name="Weisblat D.A."/>
            <person name="Putnam N.H."/>
            <person name="Rokhsar D.S."/>
        </authorList>
    </citation>
    <scope>NUCLEOTIDE SEQUENCE</scope>
    <source>
        <strain evidence="13 15">I ESC-2004</strain>
    </source>
</reference>
<evidence type="ECO:0000313" key="15">
    <source>
        <dbReference type="Proteomes" id="UP000014760"/>
    </source>
</evidence>
<dbReference type="PANTHER" id="PTHR12839">
    <property type="entry name" value="NONSENSE-MEDIATED MRNA DECAY PROTEIN 2 UP-FRAMESHIFT SUPPRESSOR 2"/>
    <property type="match status" value="1"/>
</dbReference>
<evidence type="ECO:0000256" key="9">
    <source>
        <dbReference type="ARBA" id="ARBA00068726"/>
    </source>
</evidence>
<dbReference type="InterPro" id="IPR003890">
    <property type="entry name" value="MIF4G-like_typ-3"/>
</dbReference>
<dbReference type="GO" id="GO:0005829">
    <property type="term" value="C:cytosol"/>
    <property type="evidence" value="ECO:0007669"/>
    <property type="project" value="UniProtKB-ARBA"/>
</dbReference>
<accession>R7UP31</accession>
<evidence type="ECO:0000313" key="13">
    <source>
        <dbReference type="EMBL" id="ELU05692.1"/>
    </source>
</evidence>
<dbReference type="InterPro" id="IPR007193">
    <property type="entry name" value="Upf2/Nmd2_C"/>
</dbReference>
<feature type="region of interest" description="Disordered" evidence="11">
    <location>
        <begin position="1053"/>
        <end position="1086"/>
    </location>
</feature>
<dbReference type="SUPFAM" id="SSF48371">
    <property type="entry name" value="ARM repeat"/>
    <property type="match status" value="3"/>
</dbReference>
<evidence type="ECO:0000256" key="10">
    <source>
        <dbReference type="ARBA" id="ARBA00080859"/>
    </source>
</evidence>
<protein>
    <recommendedName>
        <fullName evidence="9">Regulator of nonsense transcripts 2</fullName>
    </recommendedName>
    <alternativeName>
        <fullName evidence="10">Up-frameshift suppressor 2 homolog</fullName>
    </alternativeName>
</protein>
<dbReference type="Gene3D" id="4.10.80.160">
    <property type="match status" value="1"/>
</dbReference>
<dbReference type="GO" id="GO:0000184">
    <property type="term" value="P:nuclear-transcribed mRNA catabolic process, nonsense-mediated decay"/>
    <property type="evidence" value="ECO:0007669"/>
    <property type="project" value="UniProtKB-KW"/>
</dbReference>
<feature type="domain" description="MIF4G" evidence="12">
    <location>
        <begin position="43"/>
        <end position="241"/>
    </location>
</feature>
<dbReference type="AlphaFoldDB" id="R7UP31"/>
<sequence length="1086" mass="125192">MLQDFIRETEAKLKFKIELREKNLSAAENRGESISTGKLDSSLKKNTSFVKKLRNLTDSQSEALLKDLKTLNLSKYIGEAASALTDAKLKMSDINTALLICSALHQRYAELSPTLMDSWMKVLPGKKDEKVANPSKLRVDLRFFADLVSVGVFVEKEGLGVLANLLTLLVNNDPDDHPNLSIILSFCRHCGDDYAGILPRKYRLLSEQYGLTVPMSTVLRAERQKACRQLLKDYFSSVSKHLLKEHRRFRDLKRQNDKWYQTKGEVSDDKRAQEEAAKSTFEKLLSNVQNLSDLLDEDMPTLPEDRQDDLESSMPDFFLSMKGSEFDGNTGLFEDDETKQFYEHLPALMSVVPGRRLLKVQETQAPHNKDLFILFLELEAMKEQEEVTKEVEEEGDGSATMKQLLDSLLSSLPSCVNRELIDQAAENFCLNLNTKSNRRKLTKTLFTVHRTRYDLLPFYARFVATLNPLMPDISTDLCGMLMSDFKWHVRKKDQINIESKLKTVRFIGELVKFQMFAKSEALQCMKMLLYDFTHHNIEMACSLLETCGRFLYRSPDSHHRTKVYLEVMMRKKVALHLDSRYSTMIENAFYYSNPPDVKGVVQLYVPPMHRYIRKLLYKDLSKTTIERVLRQLRKLDWNDPEIRSYAVKCLTEVWQVRYSAVHCCANLLAGLAPYHEDVAIRVVDAVLEDIRLGMELNLPKHNQRRISMVKYLGELYNYRMIESAVIFKTLYSFITLGVTLHDDEPAILDLPECLFRVRLTCTLLDACGQYFDRGSSKKKLDCFITYFQRYYWFKRSRSVWTELRPFPLDVVHVVEELFDQLRPKLILCTSYEEACEAASELDQQFRAKFESIVPKESTIESSADNSALPAIQELEDDETGDDLLEDFSQRQAETGDSQSQEMTASLSHPAKIGVLSAGPKLIKCSEDDDFMATFDKMMTDTIQARNQETVKAPQVDIPVPNGEEEDEEDEEEEEQAKEEVKLVEFKLMVRRGHKQQLSNLNIPMSAAFACKYKERTAQEQMEKEKMKRMTLSIHERQEEEDYQEMIAALNRPLAPNINRERRSKYHHPKGAPDADLIFGSSASNKR</sequence>
<keyword evidence="4" id="KW-0677">Repeat</keyword>
<dbReference type="EMBL" id="KB301320">
    <property type="protein sequence ID" value="ELU05692.1"/>
    <property type="molecule type" value="Genomic_DNA"/>
</dbReference>
<dbReference type="Proteomes" id="UP000014760">
    <property type="component" value="Unassembled WGS sequence"/>
</dbReference>
<dbReference type="SMART" id="SM00543">
    <property type="entry name" value="MIF4G"/>
    <property type="match status" value="3"/>
</dbReference>
<evidence type="ECO:0000256" key="5">
    <source>
        <dbReference type="ARBA" id="ARBA00022884"/>
    </source>
</evidence>
<evidence type="ECO:0000259" key="12">
    <source>
        <dbReference type="SMART" id="SM00543"/>
    </source>
</evidence>
<dbReference type="FunFam" id="1.25.40.180:FF:000015">
    <property type="entry name" value="regulator of nonsense transcripts 2 isoform X1"/>
    <property type="match status" value="1"/>
</dbReference>
<keyword evidence="3" id="KW-0597">Phosphoprotein</keyword>
<dbReference type="GO" id="GO:0035145">
    <property type="term" value="C:exon-exon junction complex"/>
    <property type="evidence" value="ECO:0007669"/>
    <property type="project" value="TreeGrafter"/>
</dbReference>
<dbReference type="OMA" id="DFQHHQI"/>
<dbReference type="Gene3D" id="6.10.250.770">
    <property type="match status" value="1"/>
</dbReference>
<name>R7UP31_CAPTE</name>
<dbReference type="FunFam" id="1.25.40.180:FF:000014">
    <property type="entry name" value="Putative regulator of nonsense transcripts 2"/>
    <property type="match status" value="1"/>
</dbReference>
<comment type="function">
    <text evidence="8">Involved in nonsense-mediated decay (NMD) of mRNAs containing premature stop codons by associating with the nuclear exon junction complex (EJC). Recruited by UPF3B associated with the EJC core at the cytoplasmic side of the nuclear envelope and the subsequent formation of an UPF1-UPF2-UPF3 surveillance complex (including UPF1 bound to release factors at the stalled ribosome) is believed to activate NMD. In cooperation with UPF3B stimulates both ATPase and RNA helicase activities of UPF1. Binds spliced mRNA.</text>
</comment>
<dbReference type="Gene3D" id="1.25.40.180">
    <property type="match status" value="3"/>
</dbReference>
<feature type="domain" description="MIF4G" evidence="12">
    <location>
        <begin position="406"/>
        <end position="595"/>
    </location>
</feature>
<dbReference type="FunCoup" id="R7UP31">
    <property type="interactions" value="2333"/>
</dbReference>
<dbReference type="HOGENOM" id="CLU_002633_2_0_1"/>
<dbReference type="Pfam" id="PF04050">
    <property type="entry name" value="Upf2"/>
    <property type="match status" value="1"/>
</dbReference>
<evidence type="ECO:0000256" key="6">
    <source>
        <dbReference type="ARBA" id="ARBA00023054"/>
    </source>
</evidence>
<dbReference type="InterPro" id="IPR016024">
    <property type="entry name" value="ARM-type_fold"/>
</dbReference>
<reference evidence="14" key="3">
    <citation type="submission" date="2015-06" db="UniProtKB">
        <authorList>
            <consortium name="EnsemblMetazoa"/>
        </authorList>
    </citation>
    <scope>IDENTIFICATION</scope>
</reference>
<dbReference type="STRING" id="283909.R7UP31"/>